<dbReference type="PANTHER" id="PTHR33529">
    <property type="entry name" value="SLR0882 PROTEIN-RELATED"/>
    <property type="match status" value="1"/>
</dbReference>
<dbReference type="GO" id="GO:0015920">
    <property type="term" value="P:lipopolysaccharide transport"/>
    <property type="evidence" value="ECO:0007669"/>
    <property type="project" value="TreeGrafter"/>
</dbReference>
<keyword evidence="3" id="KW-0813">Transport</keyword>
<comment type="subcellular location">
    <subcellularLocation>
        <location evidence="1">Cell inner membrane</location>
        <topology evidence="1">Multi-pass membrane protein</topology>
    </subcellularLocation>
</comment>
<dbReference type="InterPro" id="IPR005495">
    <property type="entry name" value="LptG/LptF_permease"/>
</dbReference>
<evidence type="ECO:0000256" key="4">
    <source>
        <dbReference type="ARBA" id="ARBA00022475"/>
    </source>
</evidence>
<feature type="transmembrane region" description="Helical" evidence="9">
    <location>
        <begin position="81"/>
        <end position="105"/>
    </location>
</feature>
<keyword evidence="5" id="KW-0997">Cell inner membrane</keyword>
<reference evidence="10" key="1">
    <citation type="submission" date="2018-06" db="EMBL/GenBank/DDBJ databases">
        <authorList>
            <consortium name="Pathogen Informatics"/>
            <person name="Doyle S."/>
        </authorList>
    </citation>
    <scope>NUCLEOTIDE SEQUENCE [LARGE SCALE GENOMIC DNA]</scope>
    <source>
        <strain evidence="10">NCTC11421</strain>
    </source>
</reference>
<evidence type="ECO:0000256" key="6">
    <source>
        <dbReference type="ARBA" id="ARBA00022692"/>
    </source>
</evidence>
<feature type="transmembrane region" description="Helical" evidence="9">
    <location>
        <begin position="134"/>
        <end position="153"/>
    </location>
</feature>
<dbReference type="PANTHER" id="PTHR33529:SF7">
    <property type="entry name" value="LIPOPOLYSACCHARIDE EXPORT SYSTEM PERMEASE PROTEIN LPTF"/>
    <property type="match status" value="1"/>
</dbReference>
<evidence type="ECO:0000256" key="1">
    <source>
        <dbReference type="ARBA" id="ARBA00004429"/>
    </source>
</evidence>
<dbReference type="GO" id="GO:0043190">
    <property type="term" value="C:ATP-binding cassette (ABC) transporter complex"/>
    <property type="evidence" value="ECO:0007669"/>
    <property type="project" value="InterPro"/>
</dbReference>
<sequence length="429" mass="48242">MYPIFEAPSETLRGQSACAEPLTAPDRDFMIYQRNLIKELSFTAVGIFVVLLAVLVSTQAINLLGRAADGRVAIDAVLALVGFWVIGMTPLLLVLTAFISTLTVLTRYWRDSEMSVWLSCGLALKQWIRPVMQFAVPFAILIAVMQLWVIPWAELRSREYAEILKQKQELSLVEAGEFNNLGKRNGRVYFVETFDTESGIMKNLFLREQDKNGGDNIIFAKEGNFSLNDNKRTLELRHGYRYSGTPGRADYNQVSFQKLNLIISTTPKLIDPVSHRRTISTAQLIGSSNPQHQAELMWRISLTVSVLLLCLLAVPLSYFNPRSGHTYNILIAIGLFLIYQNGLTLLFEAVEDGKIHFWLGLLPMHIIMFVIAIVLLRVRSMPSQPFWQAVGKSLTLKGGNEPDFTLHHPPNGGYGGLRAPCLPRFVQLF</sequence>
<dbReference type="EMBL" id="UGRI01000001">
    <property type="protein sequence ID" value="SUA20702.1"/>
    <property type="molecule type" value="Genomic_DNA"/>
</dbReference>
<keyword evidence="6 9" id="KW-0812">Transmembrane</keyword>
<dbReference type="GO" id="GO:0055085">
    <property type="term" value="P:transmembrane transport"/>
    <property type="evidence" value="ECO:0007669"/>
    <property type="project" value="InterPro"/>
</dbReference>
<keyword evidence="7 9" id="KW-1133">Transmembrane helix</keyword>
<evidence type="ECO:0000256" key="8">
    <source>
        <dbReference type="ARBA" id="ARBA00023136"/>
    </source>
</evidence>
<dbReference type="NCBIfam" id="TIGR04407">
    <property type="entry name" value="LptF_YjgP"/>
    <property type="match status" value="1"/>
</dbReference>
<dbReference type="Pfam" id="PF03739">
    <property type="entry name" value="LptF_LptG"/>
    <property type="match status" value="1"/>
</dbReference>
<evidence type="ECO:0000256" key="3">
    <source>
        <dbReference type="ARBA" id="ARBA00022448"/>
    </source>
</evidence>
<accession>A0A378VWH8</accession>
<keyword evidence="8 9" id="KW-0472">Membrane</keyword>
<evidence type="ECO:0000313" key="10">
    <source>
        <dbReference type="EMBL" id="SUA20702.1"/>
    </source>
</evidence>
<feature type="transmembrane region" description="Helical" evidence="9">
    <location>
        <begin position="296"/>
        <end position="319"/>
    </location>
</feature>
<organism evidence="10">
    <name type="scientific">Neisseria gonorrhoeae</name>
    <dbReference type="NCBI Taxonomy" id="485"/>
    <lineage>
        <taxon>Bacteria</taxon>
        <taxon>Pseudomonadati</taxon>
        <taxon>Pseudomonadota</taxon>
        <taxon>Betaproteobacteria</taxon>
        <taxon>Neisseriales</taxon>
        <taxon>Neisseriaceae</taxon>
        <taxon>Neisseria</taxon>
    </lineage>
</organism>
<name>A0A378VWH8_NEIGO</name>
<evidence type="ECO:0000256" key="9">
    <source>
        <dbReference type="SAM" id="Phobius"/>
    </source>
</evidence>
<protein>
    <recommendedName>
        <fullName evidence="2">Lipopolysaccharide export system permease protein LptF</fullName>
    </recommendedName>
</protein>
<gene>
    <name evidence="10" type="primary">lptF</name>
    <name evidence="10" type="ORF">NCTC11421_00801</name>
</gene>
<feature type="transmembrane region" description="Helical" evidence="9">
    <location>
        <begin position="326"/>
        <end position="343"/>
    </location>
</feature>
<feature type="transmembrane region" description="Helical" evidence="9">
    <location>
        <begin position="355"/>
        <end position="376"/>
    </location>
</feature>
<evidence type="ECO:0000256" key="2">
    <source>
        <dbReference type="ARBA" id="ARBA00014213"/>
    </source>
</evidence>
<feature type="transmembrane region" description="Helical" evidence="9">
    <location>
        <begin position="40"/>
        <end position="61"/>
    </location>
</feature>
<dbReference type="InterPro" id="IPR030922">
    <property type="entry name" value="LptF"/>
</dbReference>
<keyword evidence="4" id="KW-1003">Cell membrane</keyword>
<dbReference type="AlphaFoldDB" id="A0A378VWH8"/>
<evidence type="ECO:0000256" key="7">
    <source>
        <dbReference type="ARBA" id="ARBA00022989"/>
    </source>
</evidence>
<evidence type="ECO:0000256" key="5">
    <source>
        <dbReference type="ARBA" id="ARBA00022519"/>
    </source>
</evidence>
<proteinExistence type="predicted"/>